<evidence type="ECO:0000313" key="3">
    <source>
        <dbReference type="Proteomes" id="UP001295423"/>
    </source>
</evidence>
<gene>
    <name evidence="2" type="ORF">CYCCA115_LOCUS14693</name>
</gene>
<feature type="compositionally biased region" description="Polar residues" evidence="1">
    <location>
        <begin position="373"/>
        <end position="390"/>
    </location>
</feature>
<sequence>MPLPPSLGRKCLPYNRFSLNTVQGYPKEQLLPGVEDRHFVADCVVMSKGQLTNERETIVIEQWQNEGIIEEFDEDELRREIAKDQKELDEICKDIERIDIRCRDWVAHSVDVEGLGKPWPDLVNSSREHRLKKEALGLVLDYLLDRNKCPYIGLGAYHLTDMKGIMLSCTDPTNPELPWDQMMNCMRKKEIEGIIGNFDKLGYAKHKRWNFLLGEQWFRESFGANIATQAVSSVCSHSRGKNNLTKAELVHYLKVLVGDAERPLEPTLPAIQAESSIQYSKQAAVPGPPQLITESSQPDQKVIVPSAAPNTGQAIISNEDFQRFQEWQIHNRASASDAQPGADSTRNVHNPISRGTWATRHRSSDESEDSMNYLVSNAQPGASSSRNVRGTPSRGAEPPGRYSP</sequence>
<dbReference type="AlphaFoldDB" id="A0AAD2FV38"/>
<comment type="caution">
    <text evidence="2">The sequence shown here is derived from an EMBL/GenBank/DDBJ whole genome shotgun (WGS) entry which is preliminary data.</text>
</comment>
<dbReference type="EMBL" id="CAKOGP040001858">
    <property type="protein sequence ID" value="CAJ1954098.1"/>
    <property type="molecule type" value="Genomic_DNA"/>
</dbReference>
<feature type="region of interest" description="Disordered" evidence="1">
    <location>
        <begin position="333"/>
        <end position="404"/>
    </location>
</feature>
<evidence type="ECO:0000313" key="2">
    <source>
        <dbReference type="EMBL" id="CAJ1954098.1"/>
    </source>
</evidence>
<evidence type="ECO:0000256" key="1">
    <source>
        <dbReference type="SAM" id="MobiDB-lite"/>
    </source>
</evidence>
<accession>A0AAD2FV38</accession>
<keyword evidence="3" id="KW-1185">Reference proteome</keyword>
<dbReference type="Proteomes" id="UP001295423">
    <property type="component" value="Unassembled WGS sequence"/>
</dbReference>
<name>A0AAD2FV38_9STRA</name>
<reference evidence="2" key="1">
    <citation type="submission" date="2023-08" db="EMBL/GenBank/DDBJ databases">
        <authorList>
            <person name="Audoor S."/>
            <person name="Bilcke G."/>
        </authorList>
    </citation>
    <scope>NUCLEOTIDE SEQUENCE</scope>
</reference>
<organism evidence="2 3">
    <name type="scientific">Cylindrotheca closterium</name>
    <dbReference type="NCBI Taxonomy" id="2856"/>
    <lineage>
        <taxon>Eukaryota</taxon>
        <taxon>Sar</taxon>
        <taxon>Stramenopiles</taxon>
        <taxon>Ochrophyta</taxon>
        <taxon>Bacillariophyta</taxon>
        <taxon>Bacillariophyceae</taxon>
        <taxon>Bacillariophycidae</taxon>
        <taxon>Bacillariales</taxon>
        <taxon>Bacillariaceae</taxon>
        <taxon>Cylindrotheca</taxon>
    </lineage>
</organism>
<feature type="compositionally biased region" description="Polar residues" evidence="1">
    <location>
        <begin position="333"/>
        <end position="350"/>
    </location>
</feature>
<protein>
    <submittedName>
        <fullName evidence="2">Uncharacterized protein</fullName>
    </submittedName>
</protein>
<proteinExistence type="predicted"/>